<protein>
    <submittedName>
        <fullName evidence="1">Uncharacterized protein</fullName>
    </submittedName>
</protein>
<organism evidence="1 2">
    <name type="scientific">Vigna angularis var. angularis</name>
    <dbReference type="NCBI Taxonomy" id="157739"/>
    <lineage>
        <taxon>Eukaryota</taxon>
        <taxon>Viridiplantae</taxon>
        <taxon>Streptophyta</taxon>
        <taxon>Embryophyta</taxon>
        <taxon>Tracheophyta</taxon>
        <taxon>Spermatophyta</taxon>
        <taxon>Magnoliopsida</taxon>
        <taxon>eudicotyledons</taxon>
        <taxon>Gunneridae</taxon>
        <taxon>Pentapetalae</taxon>
        <taxon>rosids</taxon>
        <taxon>fabids</taxon>
        <taxon>Fabales</taxon>
        <taxon>Fabaceae</taxon>
        <taxon>Papilionoideae</taxon>
        <taxon>50 kb inversion clade</taxon>
        <taxon>NPAAA clade</taxon>
        <taxon>indigoferoid/millettioid clade</taxon>
        <taxon>Phaseoleae</taxon>
        <taxon>Vigna</taxon>
    </lineage>
</organism>
<name>A0A0S3SC13_PHAAN</name>
<accession>A0A0S3SC13</accession>
<gene>
    <name evidence="1" type="primary">Vigan.06G164100</name>
    <name evidence="1" type="ORF">VIGAN_06164100</name>
</gene>
<evidence type="ECO:0000313" key="1">
    <source>
        <dbReference type="EMBL" id="BAT90399.1"/>
    </source>
</evidence>
<keyword evidence="2" id="KW-1185">Reference proteome</keyword>
<sequence length="85" mass="10125">MRRPIKQRKAEGSSSGWPSEETFVEKFMGVLTEQRLASQFLAEDLVHIFIVRDEFLQSFEQPRNPKSWSFISQFRNMSKIEYTQH</sequence>
<reference evidence="1 2" key="1">
    <citation type="journal article" date="2015" name="Sci. Rep.">
        <title>The power of single molecule real-time sequencing technology in the de novo assembly of a eukaryotic genome.</title>
        <authorList>
            <person name="Sakai H."/>
            <person name="Naito K."/>
            <person name="Ogiso-Tanaka E."/>
            <person name="Takahashi Y."/>
            <person name="Iseki K."/>
            <person name="Muto C."/>
            <person name="Satou K."/>
            <person name="Teruya K."/>
            <person name="Shiroma A."/>
            <person name="Shimoji M."/>
            <person name="Hirano T."/>
            <person name="Itoh T."/>
            <person name="Kaga A."/>
            <person name="Tomooka N."/>
        </authorList>
    </citation>
    <scope>NUCLEOTIDE SEQUENCE [LARGE SCALE GENOMIC DNA]</scope>
    <source>
        <strain evidence="2">cv. Shumari</strain>
    </source>
</reference>
<dbReference type="EMBL" id="AP015039">
    <property type="protein sequence ID" value="BAT90399.1"/>
    <property type="molecule type" value="Genomic_DNA"/>
</dbReference>
<proteinExistence type="predicted"/>
<evidence type="ECO:0000313" key="2">
    <source>
        <dbReference type="Proteomes" id="UP000291084"/>
    </source>
</evidence>
<dbReference type="Proteomes" id="UP000291084">
    <property type="component" value="Chromosome 6"/>
</dbReference>
<dbReference type="AlphaFoldDB" id="A0A0S3SC13"/>